<comment type="function">
    <text evidence="9">Protein L1 is also a translational repressor protein, it controls the translation of the L11 operon by binding to its mRNA.</text>
</comment>
<proteinExistence type="inferred from homology"/>
<dbReference type="InterPro" id="IPR028364">
    <property type="entry name" value="Ribosomal_uL1/biogenesis"/>
</dbReference>
<dbReference type="FunFam" id="3.40.50.790:FF:000001">
    <property type="entry name" value="50S ribosomal protein L1"/>
    <property type="match status" value="1"/>
</dbReference>
<evidence type="ECO:0000256" key="1">
    <source>
        <dbReference type="ARBA" id="ARBA00010531"/>
    </source>
</evidence>
<keyword evidence="3 9" id="KW-0699">rRNA-binding</keyword>
<comment type="caution">
    <text evidence="11">The sequence shown here is derived from an EMBL/GenBank/DDBJ whole genome shotgun (WGS) entry which is preliminary data.</text>
</comment>
<keyword evidence="2 9" id="KW-0678">Repressor</keyword>
<evidence type="ECO:0000256" key="10">
    <source>
        <dbReference type="RuleBase" id="RU000659"/>
    </source>
</evidence>
<evidence type="ECO:0000256" key="7">
    <source>
        <dbReference type="ARBA" id="ARBA00023274"/>
    </source>
</evidence>
<sequence length="238" mass="26005">MMQHGKRFRDLATRIDTSRVYPLDEALPLLKETASAKFDETVDIGVKLGVDPRKADQMVRGTVSLPKGTGREVKVLVFAKGEKEQEAAEAGADYIGLDDLAEKIQGGWVDFDVAVATPDAMSVVGRLGKLLGPRGLMPSPKAGTVTFDVAQAVKQIKGGRVQFRTDRTGNVHAVLGKMSFSTQDIKANLLAFISELARLRPKTFKGQYIRSIYMSATMGPSIKLDPKEVTELVRKEEL</sequence>
<dbReference type="PROSITE" id="PS01199">
    <property type="entry name" value="RIBOSOMAL_L1"/>
    <property type="match status" value="1"/>
</dbReference>
<comment type="subunit">
    <text evidence="9">Part of the 50S ribosomal subunit.</text>
</comment>
<evidence type="ECO:0000313" key="11">
    <source>
        <dbReference type="EMBL" id="TKJ42817.1"/>
    </source>
</evidence>
<dbReference type="PANTHER" id="PTHR36427">
    <property type="entry name" value="54S RIBOSOMAL PROTEIN L1, MITOCHONDRIAL"/>
    <property type="match status" value="1"/>
</dbReference>
<dbReference type="NCBIfam" id="TIGR01169">
    <property type="entry name" value="rplA_bact"/>
    <property type="match status" value="1"/>
</dbReference>
<dbReference type="PIRSF" id="PIRSF002155">
    <property type="entry name" value="Ribosomal_L1"/>
    <property type="match status" value="1"/>
</dbReference>
<dbReference type="Pfam" id="PF00687">
    <property type="entry name" value="Ribosomal_L1"/>
    <property type="match status" value="1"/>
</dbReference>
<dbReference type="InterPro" id="IPR023674">
    <property type="entry name" value="Ribosomal_uL1-like"/>
</dbReference>
<keyword evidence="7 9" id="KW-0687">Ribonucleoprotein</keyword>
<dbReference type="GO" id="GO:0019843">
    <property type="term" value="F:rRNA binding"/>
    <property type="evidence" value="ECO:0007669"/>
    <property type="project" value="UniProtKB-UniRule"/>
</dbReference>
<dbReference type="GO" id="GO:0003735">
    <property type="term" value="F:structural constituent of ribosome"/>
    <property type="evidence" value="ECO:0007669"/>
    <property type="project" value="InterPro"/>
</dbReference>
<comment type="function">
    <text evidence="9">Binds directly to 23S rRNA. The L1 stalk is quite mobile in the ribosome, and is involved in E site tRNA release.</text>
</comment>
<evidence type="ECO:0000313" key="12">
    <source>
        <dbReference type="Proteomes" id="UP000317778"/>
    </source>
</evidence>
<dbReference type="SUPFAM" id="SSF56808">
    <property type="entry name" value="Ribosomal protein L1"/>
    <property type="match status" value="1"/>
</dbReference>
<dbReference type="AlphaFoldDB" id="A0A532V776"/>
<evidence type="ECO:0000256" key="4">
    <source>
        <dbReference type="ARBA" id="ARBA00022845"/>
    </source>
</evidence>
<comment type="similarity">
    <text evidence="1 9 10">Belongs to the universal ribosomal protein uL1 family.</text>
</comment>
<dbReference type="InterPro" id="IPR002143">
    <property type="entry name" value="Ribosomal_uL1"/>
</dbReference>
<name>A0A532V776_UNCT6</name>
<evidence type="ECO:0000256" key="6">
    <source>
        <dbReference type="ARBA" id="ARBA00022980"/>
    </source>
</evidence>
<evidence type="ECO:0000256" key="3">
    <source>
        <dbReference type="ARBA" id="ARBA00022730"/>
    </source>
</evidence>
<gene>
    <name evidence="9" type="primary">rplA</name>
    <name evidence="11" type="ORF">CEE36_06005</name>
</gene>
<dbReference type="CDD" id="cd00403">
    <property type="entry name" value="Ribosomal_L1"/>
    <property type="match status" value="1"/>
</dbReference>
<protein>
    <recommendedName>
        <fullName evidence="8 9">Large ribosomal subunit protein uL1</fullName>
    </recommendedName>
</protein>
<keyword evidence="6 9" id="KW-0689">Ribosomal protein</keyword>
<dbReference type="InterPro" id="IPR023673">
    <property type="entry name" value="Ribosomal_uL1_CS"/>
</dbReference>
<dbReference type="Gene3D" id="3.40.50.790">
    <property type="match status" value="1"/>
</dbReference>
<evidence type="ECO:0000256" key="9">
    <source>
        <dbReference type="HAMAP-Rule" id="MF_01318"/>
    </source>
</evidence>
<dbReference type="Gene3D" id="3.30.190.20">
    <property type="match status" value="1"/>
</dbReference>
<keyword evidence="4 9" id="KW-0810">Translation regulation</keyword>
<dbReference type="EMBL" id="NJBO01000008">
    <property type="protein sequence ID" value="TKJ42817.1"/>
    <property type="molecule type" value="Genomic_DNA"/>
</dbReference>
<organism evidence="11 12">
    <name type="scientific">candidate division TA06 bacterium B3_TA06</name>
    <dbReference type="NCBI Taxonomy" id="2012487"/>
    <lineage>
        <taxon>Bacteria</taxon>
        <taxon>Bacteria division TA06</taxon>
    </lineage>
</organism>
<dbReference type="GO" id="GO:0015934">
    <property type="term" value="C:large ribosomal subunit"/>
    <property type="evidence" value="ECO:0007669"/>
    <property type="project" value="InterPro"/>
</dbReference>
<dbReference type="Proteomes" id="UP000317778">
    <property type="component" value="Unassembled WGS sequence"/>
</dbReference>
<evidence type="ECO:0000256" key="5">
    <source>
        <dbReference type="ARBA" id="ARBA00022884"/>
    </source>
</evidence>
<evidence type="ECO:0000256" key="2">
    <source>
        <dbReference type="ARBA" id="ARBA00022491"/>
    </source>
</evidence>
<keyword evidence="5 9" id="KW-0694">RNA-binding</keyword>
<accession>A0A532V776</accession>
<dbReference type="PANTHER" id="PTHR36427:SF3">
    <property type="entry name" value="LARGE RIBOSOMAL SUBUNIT PROTEIN UL1M"/>
    <property type="match status" value="1"/>
</dbReference>
<dbReference type="GO" id="GO:0006412">
    <property type="term" value="P:translation"/>
    <property type="evidence" value="ECO:0007669"/>
    <property type="project" value="UniProtKB-UniRule"/>
</dbReference>
<reference evidence="11 12" key="1">
    <citation type="submission" date="2017-06" db="EMBL/GenBank/DDBJ databases">
        <title>Novel microbial phyla capable of carbon fixation and sulfur reduction in deep-sea sediments.</title>
        <authorList>
            <person name="Huang J."/>
            <person name="Baker B."/>
            <person name="Wang Y."/>
        </authorList>
    </citation>
    <scope>NUCLEOTIDE SEQUENCE [LARGE SCALE GENOMIC DNA]</scope>
    <source>
        <strain evidence="11">B3_TA06</strain>
    </source>
</reference>
<dbReference type="GO" id="GO:0006417">
    <property type="term" value="P:regulation of translation"/>
    <property type="evidence" value="ECO:0007669"/>
    <property type="project" value="UniProtKB-KW"/>
</dbReference>
<dbReference type="InterPro" id="IPR016095">
    <property type="entry name" value="Ribosomal_uL1_3-a/b-sand"/>
</dbReference>
<keyword evidence="9" id="KW-0820">tRNA-binding</keyword>
<dbReference type="HAMAP" id="MF_01318_B">
    <property type="entry name" value="Ribosomal_uL1_B"/>
    <property type="match status" value="1"/>
</dbReference>
<dbReference type="GO" id="GO:0000049">
    <property type="term" value="F:tRNA binding"/>
    <property type="evidence" value="ECO:0007669"/>
    <property type="project" value="UniProtKB-KW"/>
</dbReference>
<dbReference type="InterPro" id="IPR005878">
    <property type="entry name" value="Ribosom_uL1_bac-type"/>
</dbReference>
<evidence type="ECO:0000256" key="8">
    <source>
        <dbReference type="ARBA" id="ARBA00035241"/>
    </source>
</evidence>